<dbReference type="SUPFAM" id="SSF51735">
    <property type="entry name" value="NAD(P)-binding Rossmann-fold domains"/>
    <property type="match status" value="1"/>
</dbReference>
<reference evidence="6" key="1">
    <citation type="submission" date="2016-10" db="EMBL/GenBank/DDBJ databases">
        <authorList>
            <person name="Varghese N."/>
            <person name="Submissions S."/>
        </authorList>
    </citation>
    <scope>NUCLEOTIDE SEQUENCE [LARGE SCALE GENOMIC DNA]</scope>
    <source>
        <strain evidence="6">DSM 43163</strain>
    </source>
</reference>
<dbReference type="OrthoDB" id="5173603at2"/>
<dbReference type="InterPro" id="IPR023985">
    <property type="entry name" value="SDR_subfam_1"/>
</dbReference>
<dbReference type="PROSITE" id="PS00061">
    <property type="entry name" value="ADH_SHORT"/>
    <property type="match status" value="1"/>
</dbReference>
<proteinExistence type="inferred from homology"/>
<dbReference type="CDD" id="cd05233">
    <property type="entry name" value="SDR_c"/>
    <property type="match status" value="1"/>
</dbReference>
<evidence type="ECO:0000313" key="6">
    <source>
        <dbReference type="Proteomes" id="UP000236723"/>
    </source>
</evidence>
<organism evidence="5 6">
    <name type="scientific">Thermomonospora echinospora</name>
    <dbReference type="NCBI Taxonomy" id="1992"/>
    <lineage>
        <taxon>Bacteria</taxon>
        <taxon>Bacillati</taxon>
        <taxon>Actinomycetota</taxon>
        <taxon>Actinomycetes</taxon>
        <taxon>Streptosporangiales</taxon>
        <taxon>Thermomonosporaceae</taxon>
        <taxon>Thermomonospora</taxon>
    </lineage>
</organism>
<dbReference type="PANTHER" id="PTHR24321">
    <property type="entry name" value="DEHYDROGENASES, SHORT CHAIN"/>
    <property type="match status" value="1"/>
</dbReference>
<protein>
    <submittedName>
        <fullName evidence="5">SDR family mycofactocin-dependent oxidoreductase</fullName>
    </submittedName>
</protein>
<dbReference type="NCBIfam" id="NF009467">
    <property type="entry name" value="PRK12826.1-3"/>
    <property type="match status" value="1"/>
</dbReference>
<evidence type="ECO:0000313" key="5">
    <source>
        <dbReference type="EMBL" id="SEG81403.1"/>
    </source>
</evidence>
<dbReference type="Proteomes" id="UP000236723">
    <property type="component" value="Unassembled WGS sequence"/>
</dbReference>
<dbReference type="PRINTS" id="PR00081">
    <property type="entry name" value="GDHRDH"/>
</dbReference>
<keyword evidence="6" id="KW-1185">Reference proteome</keyword>
<dbReference type="EMBL" id="FNVO01000014">
    <property type="protein sequence ID" value="SEG81403.1"/>
    <property type="molecule type" value="Genomic_DNA"/>
</dbReference>
<dbReference type="PANTHER" id="PTHR24321:SF8">
    <property type="entry name" value="ESTRADIOL 17-BETA-DEHYDROGENASE 8-RELATED"/>
    <property type="match status" value="1"/>
</dbReference>
<dbReference type="AlphaFoldDB" id="A0A1H6D971"/>
<dbReference type="Pfam" id="PF00106">
    <property type="entry name" value="adh_short"/>
    <property type="match status" value="1"/>
</dbReference>
<comment type="similarity">
    <text evidence="1 4">Belongs to the short-chain dehydrogenases/reductases (SDR) family.</text>
</comment>
<dbReference type="PRINTS" id="PR00080">
    <property type="entry name" value="SDRFAMILY"/>
</dbReference>
<dbReference type="InterPro" id="IPR020904">
    <property type="entry name" value="Sc_DH/Rdtase_CS"/>
</dbReference>
<evidence type="ECO:0000256" key="4">
    <source>
        <dbReference type="RuleBase" id="RU000363"/>
    </source>
</evidence>
<keyword evidence="2" id="KW-0560">Oxidoreductase</keyword>
<dbReference type="NCBIfam" id="TIGR03971">
    <property type="entry name" value="SDR_subfam_1"/>
    <property type="match status" value="1"/>
</dbReference>
<evidence type="ECO:0000256" key="3">
    <source>
        <dbReference type="ARBA" id="ARBA00023027"/>
    </source>
</evidence>
<dbReference type="FunFam" id="3.40.50.720:FF:000084">
    <property type="entry name" value="Short-chain dehydrogenase reductase"/>
    <property type="match status" value="1"/>
</dbReference>
<dbReference type="GO" id="GO:0016491">
    <property type="term" value="F:oxidoreductase activity"/>
    <property type="evidence" value="ECO:0007669"/>
    <property type="project" value="UniProtKB-KW"/>
</dbReference>
<gene>
    <name evidence="5" type="ORF">SAMN04489712_11448</name>
</gene>
<evidence type="ECO:0000256" key="2">
    <source>
        <dbReference type="ARBA" id="ARBA00023002"/>
    </source>
</evidence>
<evidence type="ECO:0000256" key="1">
    <source>
        <dbReference type="ARBA" id="ARBA00006484"/>
    </source>
</evidence>
<name>A0A1H6D971_9ACTN</name>
<sequence>MSGRVEGKVAFITGAARGQGRSHAVRLAQEGADIIAIDVCRQLDGVPIPMSTPEDLDETVAQVEATGRRIVAAQADVRDYDTMKKIVDDGVARLGRLDIVLANAGLAASGNAIDQLDEKLWRDSIDVNLTGAYLTAKAAVPHLIEGGRGGAIVLTSSVGGLKAHPHVGNYVSAKHGIVGLMRTLAVELAQHRIRVNSVHPTQVNTPMLMNEMTYRMFRPDLENPTQEDLAPISQMMHLLPVPWVEAEDISNAVLFLVSDESRYITGVTLPIDAGSMLK</sequence>
<dbReference type="RefSeq" id="WP_103941342.1">
    <property type="nucleotide sequence ID" value="NZ_FNVO01000014.1"/>
</dbReference>
<accession>A0A1H6D971</accession>
<dbReference type="InterPro" id="IPR036291">
    <property type="entry name" value="NAD(P)-bd_dom_sf"/>
</dbReference>
<dbReference type="InterPro" id="IPR002347">
    <property type="entry name" value="SDR_fam"/>
</dbReference>
<keyword evidence="3" id="KW-0520">NAD</keyword>
<dbReference type="Gene3D" id="3.40.50.720">
    <property type="entry name" value="NAD(P)-binding Rossmann-like Domain"/>
    <property type="match status" value="1"/>
</dbReference>